<gene>
    <name evidence="5" type="primary">bsn</name>
    <name evidence="5" type="ORF">Pla110_24390</name>
</gene>
<sequence length="566" mass="63341">MHLRIITVIAALLSISLIGLAEEIHPDKSGTELIHLLRQDFTPTVNLSYRNAREEMFESIDNDNGEVTLVYTGAKYQTNGIPNHNIVNTEHTWAQSKFKHASDKHQIKSDIHHLFATYSQVNSARSNNAFAEIPDHDTRKWWLSSASEESPTGDIGRYSESTSSAFEPREAHKGNVARAMFYIYAIYGDRDLDKQWFNSQLNTLIAWHFLDPADDEEIERTKQIELVQGNENPFVLDSSLVLRVFEVDTPTQPVSGLLSMRGATESALDEESDSIKIVTWNAREIFSLADVNRREEDFLDFGGDINPDIVMIQEVSSIRQVERIRDYMGLTGYYFCCSDFEQNDRGRYSSFEVGVISRFPFDSVVENDPSPDNNENNPEEPFEFEMNYPELDGLADVSTSRGFLRVRIDELKLIINVTHLKSSNGNDGQGDHKNAQKREIVAAAIATQVNRDRAKYPDFSVLVAGDFNVGETDSGKNGSSLTDDSGDGYDDTHAIFSGGLIGDLQMKSLTHDLGIETYIASDQYAGTGPIDCIYVTGEDRFTPASPGTSSFGSDHLPVTTRYILSE</sequence>
<dbReference type="InterPro" id="IPR007346">
    <property type="entry name" value="Endonuclease-I"/>
</dbReference>
<evidence type="ECO:0000313" key="5">
    <source>
        <dbReference type="EMBL" id="QDU80707.1"/>
    </source>
</evidence>
<dbReference type="AlphaFoldDB" id="A0A518CNB0"/>
<dbReference type="KEGG" id="plon:Pla110_24390"/>
<protein>
    <submittedName>
        <fullName evidence="5">Extracellular ribonuclease</fullName>
        <ecNumber evidence="5">3.1.-.-</ecNumber>
    </submittedName>
</protein>
<name>A0A518CNB0_9PLAN</name>
<evidence type="ECO:0000256" key="2">
    <source>
        <dbReference type="ARBA" id="ARBA00022722"/>
    </source>
</evidence>
<dbReference type="InterPro" id="IPR005135">
    <property type="entry name" value="Endo/exonuclease/phosphatase"/>
</dbReference>
<dbReference type="Gene3D" id="3.60.10.10">
    <property type="entry name" value="Endonuclease/exonuclease/phosphatase"/>
    <property type="match status" value="1"/>
</dbReference>
<keyword evidence="6" id="KW-1185">Reference proteome</keyword>
<reference evidence="5 6" key="1">
    <citation type="submission" date="2019-02" db="EMBL/GenBank/DDBJ databases">
        <title>Deep-cultivation of Planctomycetes and their phenomic and genomic characterization uncovers novel biology.</title>
        <authorList>
            <person name="Wiegand S."/>
            <person name="Jogler M."/>
            <person name="Boedeker C."/>
            <person name="Pinto D."/>
            <person name="Vollmers J."/>
            <person name="Rivas-Marin E."/>
            <person name="Kohn T."/>
            <person name="Peeters S.H."/>
            <person name="Heuer A."/>
            <person name="Rast P."/>
            <person name="Oberbeckmann S."/>
            <person name="Bunk B."/>
            <person name="Jeske O."/>
            <person name="Meyerdierks A."/>
            <person name="Storesund J.E."/>
            <person name="Kallscheuer N."/>
            <person name="Luecker S."/>
            <person name="Lage O.M."/>
            <person name="Pohl T."/>
            <person name="Merkel B.J."/>
            <person name="Hornburger P."/>
            <person name="Mueller R.-W."/>
            <person name="Bruemmer F."/>
            <person name="Labrenz M."/>
            <person name="Spormann A.M."/>
            <person name="Op den Camp H."/>
            <person name="Overmann J."/>
            <person name="Amann R."/>
            <person name="Jetten M.S.M."/>
            <person name="Mascher T."/>
            <person name="Medema M.H."/>
            <person name="Devos D.P."/>
            <person name="Kaster A.-K."/>
            <person name="Ovreas L."/>
            <person name="Rohde M."/>
            <person name="Galperin M.Y."/>
            <person name="Jogler C."/>
        </authorList>
    </citation>
    <scope>NUCLEOTIDE SEQUENCE [LARGE SCALE GENOMIC DNA]</scope>
    <source>
        <strain evidence="5 6">Pla110</strain>
    </source>
</reference>
<dbReference type="SUPFAM" id="SSF54060">
    <property type="entry name" value="His-Me finger endonucleases"/>
    <property type="match status" value="1"/>
</dbReference>
<dbReference type="GO" id="GO:0016787">
    <property type="term" value="F:hydrolase activity"/>
    <property type="evidence" value="ECO:0007669"/>
    <property type="project" value="UniProtKB-KW"/>
</dbReference>
<dbReference type="Proteomes" id="UP000317178">
    <property type="component" value="Chromosome"/>
</dbReference>
<dbReference type="PANTHER" id="PTHR33607:SF2">
    <property type="entry name" value="ENDONUCLEASE-1"/>
    <property type="match status" value="1"/>
</dbReference>
<dbReference type="EMBL" id="CP036281">
    <property type="protein sequence ID" value="QDU80707.1"/>
    <property type="molecule type" value="Genomic_DNA"/>
</dbReference>
<feature type="domain" description="Endonuclease/exonuclease/phosphatase" evidence="4">
    <location>
        <begin position="278"/>
        <end position="555"/>
    </location>
</feature>
<evidence type="ECO:0000256" key="3">
    <source>
        <dbReference type="ARBA" id="ARBA00022801"/>
    </source>
</evidence>
<dbReference type="GO" id="GO:0004518">
    <property type="term" value="F:nuclease activity"/>
    <property type="evidence" value="ECO:0007669"/>
    <property type="project" value="UniProtKB-KW"/>
</dbReference>
<dbReference type="InterPro" id="IPR044925">
    <property type="entry name" value="His-Me_finger_sf"/>
</dbReference>
<dbReference type="EC" id="3.1.-.-" evidence="5"/>
<keyword evidence="2" id="KW-0540">Nuclease</keyword>
<dbReference type="RefSeq" id="WP_144995957.1">
    <property type="nucleotide sequence ID" value="NZ_CP036281.1"/>
</dbReference>
<evidence type="ECO:0000313" key="6">
    <source>
        <dbReference type="Proteomes" id="UP000317178"/>
    </source>
</evidence>
<dbReference type="OrthoDB" id="9770276at2"/>
<dbReference type="Pfam" id="PF03372">
    <property type="entry name" value="Exo_endo_phos"/>
    <property type="match status" value="1"/>
</dbReference>
<accession>A0A518CNB0</accession>
<evidence type="ECO:0000256" key="1">
    <source>
        <dbReference type="ARBA" id="ARBA00006429"/>
    </source>
</evidence>
<dbReference type="SUPFAM" id="SSF56219">
    <property type="entry name" value="DNase I-like"/>
    <property type="match status" value="1"/>
</dbReference>
<dbReference type="Pfam" id="PF04231">
    <property type="entry name" value="Endonuclease_1"/>
    <property type="match status" value="1"/>
</dbReference>
<evidence type="ECO:0000259" key="4">
    <source>
        <dbReference type="Pfam" id="PF03372"/>
    </source>
</evidence>
<organism evidence="5 6">
    <name type="scientific">Polystyrenella longa</name>
    <dbReference type="NCBI Taxonomy" id="2528007"/>
    <lineage>
        <taxon>Bacteria</taxon>
        <taxon>Pseudomonadati</taxon>
        <taxon>Planctomycetota</taxon>
        <taxon>Planctomycetia</taxon>
        <taxon>Planctomycetales</taxon>
        <taxon>Planctomycetaceae</taxon>
        <taxon>Polystyrenella</taxon>
    </lineage>
</organism>
<comment type="similarity">
    <text evidence="1">Belongs to the EndA/NucM nuclease family.</text>
</comment>
<proteinExistence type="inferred from homology"/>
<keyword evidence="3 5" id="KW-0378">Hydrolase</keyword>
<dbReference type="PANTHER" id="PTHR33607">
    <property type="entry name" value="ENDONUCLEASE-1"/>
    <property type="match status" value="1"/>
</dbReference>
<dbReference type="InterPro" id="IPR036691">
    <property type="entry name" value="Endo/exonu/phosph_ase_sf"/>
</dbReference>